<accession>A0A1I2QBE9</accession>
<evidence type="ECO:0000256" key="1">
    <source>
        <dbReference type="SAM" id="Phobius"/>
    </source>
</evidence>
<feature type="transmembrane region" description="Helical" evidence="1">
    <location>
        <begin position="53"/>
        <end position="72"/>
    </location>
</feature>
<organism evidence="2 3">
    <name type="scientific">Salegentibacter agarivorans</name>
    <dbReference type="NCBI Taxonomy" id="345907"/>
    <lineage>
        <taxon>Bacteria</taxon>
        <taxon>Pseudomonadati</taxon>
        <taxon>Bacteroidota</taxon>
        <taxon>Flavobacteriia</taxon>
        <taxon>Flavobacteriales</taxon>
        <taxon>Flavobacteriaceae</taxon>
        <taxon>Salegentibacter</taxon>
    </lineage>
</organism>
<dbReference type="AlphaFoldDB" id="A0A1I2QBE9"/>
<protein>
    <submittedName>
        <fullName evidence="2">Putative porin</fullName>
    </submittedName>
</protein>
<reference evidence="3" key="1">
    <citation type="submission" date="2016-10" db="EMBL/GenBank/DDBJ databases">
        <authorList>
            <person name="Varghese N."/>
            <person name="Submissions S."/>
        </authorList>
    </citation>
    <scope>NUCLEOTIDE SEQUENCE [LARGE SCALE GENOMIC DNA]</scope>
    <source>
        <strain evidence="3">DSM 23515</strain>
    </source>
</reference>
<keyword evidence="3" id="KW-1185">Reference proteome</keyword>
<gene>
    <name evidence="2" type="ORF">SAMN04488033_1521</name>
</gene>
<dbReference type="InterPro" id="IPR025631">
    <property type="entry name" value="Porin_10"/>
</dbReference>
<dbReference type="Proteomes" id="UP000199116">
    <property type="component" value="Unassembled WGS sequence"/>
</dbReference>
<feature type="non-terminal residue" evidence="2">
    <location>
        <position position="1"/>
    </location>
</feature>
<dbReference type="Pfam" id="PF14121">
    <property type="entry name" value="Porin_10"/>
    <property type="match status" value="1"/>
</dbReference>
<sequence length="687" mass="80034">LKKIQYSIGRGLPCLFLSLRISTKEEALLSQKLLFIPFLKFIKSKKLNLRKAVLMKKIILFLILMNPGLILAQTTLGGSPDSETDKDTIKPPISAYKIISVANDTTFVDTTLTIEKDYKFNYRRKDNFELLPFSNTGQTYNRLGAEFDAKKLYPEFGAQARHYNFLEIEDVYYYHVPTPVTEAYFRTVPEQGQQLDVLFTINTSERLNFSVAYKGVRALGRYQNALTSTGIFRFGLTYKTLDRKYQLRTHFVSHDLMNQENGGLSDLAVQQYIDKEEEFEDRSLLAMNFENAESALYGKRFYLDHFYHLTRPDTLSSNALKVGHIFNHDYKKFDFLQANAVNDIFGPSFQRNNLRDRVRLTEFYNEAYVQWSNKTLGEVKAKAAVKNFEYGYKTFYIRESDTINNKLTGSNYAIGGEYRKKIGGFDVEADAMLNLAGDFTGSYFSAHAGYSLDEENRLEFGVNQNSHMPNYNFLLYQSNYINYNWQNEFDNVNTQSIYGKLRSEKLLNIEGRLTQIQNYTYFTEGEDSLVKPFQAGDQVRYLKLKASKDFDFGLFAIDNTLMYQNVLDGKSVLNLPEFVTRNSIYYKDEWFDKALYLQTGFIFKYFTNYNMNAYDPVLAEFYVQNSAEFGNYPVVDFFFNGKVDQTRIFFKLENVNSLLDTNNNFVAPRYPYRDFLLRFGVVWNFFL</sequence>
<evidence type="ECO:0000313" key="2">
    <source>
        <dbReference type="EMBL" id="SFG25240.1"/>
    </source>
</evidence>
<keyword evidence="1" id="KW-1133">Transmembrane helix</keyword>
<evidence type="ECO:0000313" key="3">
    <source>
        <dbReference type="Proteomes" id="UP000199116"/>
    </source>
</evidence>
<dbReference type="EMBL" id="FOOH01000052">
    <property type="protein sequence ID" value="SFG25240.1"/>
    <property type="molecule type" value="Genomic_DNA"/>
</dbReference>
<name>A0A1I2QBE9_9FLAO</name>
<keyword evidence="1" id="KW-0812">Transmembrane</keyword>
<keyword evidence="1" id="KW-0472">Membrane</keyword>
<proteinExistence type="predicted"/>